<evidence type="ECO:0000313" key="1">
    <source>
        <dbReference type="EMBL" id="MBO1361026.1"/>
    </source>
</evidence>
<dbReference type="EMBL" id="JAFVMF010000016">
    <property type="protein sequence ID" value="MBO1361026.1"/>
    <property type="molecule type" value="Genomic_DNA"/>
</dbReference>
<accession>A0ABS3LYP7</accession>
<reference evidence="1 2" key="1">
    <citation type="submission" date="2021-03" db="EMBL/GenBank/DDBJ databases">
        <title>The complete genome sequence of Acetobacter sacchari TBRC 11175.</title>
        <authorList>
            <person name="Charoenyingcharoen P."/>
            <person name="Yukphan P."/>
        </authorList>
    </citation>
    <scope>NUCLEOTIDE SEQUENCE [LARGE SCALE GENOMIC DNA]</scope>
    <source>
        <strain evidence="1 2">TBRC 11175</strain>
    </source>
</reference>
<gene>
    <name evidence="1" type="ORF">J2D73_14650</name>
</gene>
<protein>
    <submittedName>
        <fullName evidence="1">BPSL0067 family protein</fullName>
    </submittedName>
</protein>
<sequence length="114" mass="12137">MIGTLVGNGQCVTFVHAAIATPPSSLWKAGIKVKGNFLLKPGTVIAVFDDNGRYGNHTNGSSHAAIYLSQTAAGIQVLDQWNGHTAQPVHQRTIRFRAGHGVKVNDGDQFSVVE</sequence>
<proteinExistence type="predicted"/>
<keyword evidence="2" id="KW-1185">Reference proteome</keyword>
<dbReference type="RefSeq" id="WP_207882490.1">
    <property type="nucleotide sequence ID" value="NZ_JAFVMF010000016.1"/>
</dbReference>
<evidence type="ECO:0000313" key="2">
    <source>
        <dbReference type="Proteomes" id="UP000664771"/>
    </source>
</evidence>
<comment type="caution">
    <text evidence="1">The sequence shown here is derived from an EMBL/GenBank/DDBJ whole genome shotgun (WGS) entry which is preliminary data.</text>
</comment>
<name>A0ABS3LYP7_9PROT</name>
<dbReference type="NCBIfam" id="NF033857">
    <property type="entry name" value="BPSL0067_fam"/>
    <property type="match status" value="1"/>
</dbReference>
<dbReference type="Proteomes" id="UP000664771">
    <property type="component" value="Unassembled WGS sequence"/>
</dbReference>
<dbReference type="InterPro" id="IPR047746">
    <property type="entry name" value="Dae2/Tae2-like"/>
</dbReference>
<organism evidence="1 2">
    <name type="scientific">Acetobacter sacchari</name>
    <dbReference type="NCBI Taxonomy" id="2661687"/>
    <lineage>
        <taxon>Bacteria</taxon>
        <taxon>Pseudomonadati</taxon>
        <taxon>Pseudomonadota</taxon>
        <taxon>Alphaproteobacteria</taxon>
        <taxon>Acetobacterales</taxon>
        <taxon>Acetobacteraceae</taxon>
        <taxon>Acetobacter</taxon>
    </lineage>
</organism>